<dbReference type="EMBL" id="BRYB01002745">
    <property type="protein sequence ID" value="GMI24834.1"/>
    <property type="molecule type" value="Genomic_DNA"/>
</dbReference>
<feature type="region of interest" description="Disordered" evidence="1">
    <location>
        <begin position="165"/>
        <end position="197"/>
    </location>
</feature>
<feature type="compositionally biased region" description="Low complexity" evidence="1">
    <location>
        <begin position="95"/>
        <end position="105"/>
    </location>
</feature>
<feature type="compositionally biased region" description="Polar residues" evidence="1">
    <location>
        <begin position="185"/>
        <end position="197"/>
    </location>
</feature>
<feature type="region of interest" description="Disordered" evidence="1">
    <location>
        <begin position="66"/>
        <end position="128"/>
    </location>
</feature>
<feature type="compositionally biased region" description="Pro residues" evidence="1">
    <location>
        <begin position="169"/>
        <end position="184"/>
    </location>
</feature>
<comment type="caution">
    <text evidence="2">The sequence shown here is derived from an EMBL/GenBank/DDBJ whole genome shotgun (WGS) entry which is preliminary data.</text>
</comment>
<evidence type="ECO:0008006" key="4">
    <source>
        <dbReference type="Google" id="ProtNLM"/>
    </source>
</evidence>
<accession>A0ABQ6MED4</accession>
<feature type="non-terminal residue" evidence="2">
    <location>
        <position position="1"/>
    </location>
</feature>
<evidence type="ECO:0000256" key="1">
    <source>
        <dbReference type="SAM" id="MobiDB-lite"/>
    </source>
</evidence>
<organism evidence="2 3">
    <name type="scientific">Tetraparma gracilis</name>
    <dbReference type="NCBI Taxonomy" id="2962635"/>
    <lineage>
        <taxon>Eukaryota</taxon>
        <taxon>Sar</taxon>
        <taxon>Stramenopiles</taxon>
        <taxon>Ochrophyta</taxon>
        <taxon>Bolidophyceae</taxon>
        <taxon>Parmales</taxon>
        <taxon>Triparmaceae</taxon>
        <taxon>Tetraparma</taxon>
    </lineage>
</organism>
<evidence type="ECO:0000313" key="2">
    <source>
        <dbReference type="EMBL" id="GMI24834.1"/>
    </source>
</evidence>
<sequence length="392" mass="41106">GGDPYVEKEVFLLYFEDAGPAALARLARYAAALERGGKAPAVSRGERRRAVERLVGQADEALGKLAGMVERGREREAFSPGREIGRSPGREPDAGKAGASAAAKGGSDDLPDKRDPPPSPPPKPPPAAFAKVVSEDLLDVRSPPASPPPAPPPAAFAAVVSEDLLDVRSPPPSPPPAPPPPPPKRSSTTPLSHERVSSSPFAASFRTAIAELHEPRCGAVRASFDGSAFLRRRRGVPALLRRSVSSLPSPPPPPTPLSGFLSKLCSRRFFARYSLTASPQSILSFVGSMISRSPYLLSGADARLASRCADAGLGLSIVALLCAEAAEPPDPALAYRAIEEREFGLAAALLGGEGRGEVLGGAWERLARAGVGLEEREGIRLLGRLTECVKDR</sequence>
<protein>
    <recommendedName>
        <fullName evidence="4">FRIGIDA-like protein</fullName>
    </recommendedName>
</protein>
<keyword evidence="3" id="KW-1185">Reference proteome</keyword>
<reference evidence="2 3" key="1">
    <citation type="journal article" date="2023" name="Commun. Biol.">
        <title>Genome analysis of Parmales, the sister group of diatoms, reveals the evolutionary specialization of diatoms from phago-mixotrophs to photoautotrophs.</title>
        <authorList>
            <person name="Ban H."/>
            <person name="Sato S."/>
            <person name="Yoshikawa S."/>
            <person name="Yamada K."/>
            <person name="Nakamura Y."/>
            <person name="Ichinomiya M."/>
            <person name="Sato N."/>
            <person name="Blanc-Mathieu R."/>
            <person name="Endo H."/>
            <person name="Kuwata A."/>
            <person name="Ogata H."/>
        </authorList>
    </citation>
    <scope>NUCLEOTIDE SEQUENCE [LARGE SCALE GENOMIC DNA]</scope>
</reference>
<feature type="compositionally biased region" description="Basic and acidic residues" evidence="1">
    <location>
        <begin position="70"/>
        <end position="94"/>
    </location>
</feature>
<feature type="compositionally biased region" description="Pro residues" evidence="1">
    <location>
        <begin position="117"/>
        <end position="127"/>
    </location>
</feature>
<name>A0ABQ6MED4_9STRA</name>
<gene>
    <name evidence="2" type="ORF">TeGR_g4727</name>
</gene>
<feature type="compositionally biased region" description="Basic and acidic residues" evidence="1">
    <location>
        <begin position="106"/>
        <end position="116"/>
    </location>
</feature>
<evidence type="ECO:0000313" key="3">
    <source>
        <dbReference type="Proteomes" id="UP001165060"/>
    </source>
</evidence>
<dbReference type="Proteomes" id="UP001165060">
    <property type="component" value="Unassembled WGS sequence"/>
</dbReference>
<proteinExistence type="predicted"/>